<dbReference type="InterPro" id="IPR036899">
    <property type="entry name" value="Ribosomal_uL13_sf"/>
</dbReference>
<dbReference type="EMBL" id="JAFGIX010000075">
    <property type="protein sequence ID" value="MBN1574346.1"/>
    <property type="molecule type" value="Genomic_DNA"/>
</dbReference>
<keyword evidence="2 5" id="KW-0689">Ribosomal protein</keyword>
<evidence type="ECO:0000313" key="9">
    <source>
        <dbReference type="Proteomes" id="UP000809273"/>
    </source>
</evidence>
<dbReference type="PIRSF" id="PIRSF002181">
    <property type="entry name" value="Ribosomal_L13"/>
    <property type="match status" value="1"/>
</dbReference>
<evidence type="ECO:0000256" key="4">
    <source>
        <dbReference type="ARBA" id="ARBA00035201"/>
    </source>
</evidence>
<dbReference type="PANTHER" id="PTHR11545">
    <property type="entry name" value="RIBOSOMAL PROTEIN L13"/>
    <property type="match status" value="1"/>
</dbReference>
<dbReference type="GO" id="GO:0017148">
    <property type="term" value="P:negative regulation of translation"/>
    <property type="evidence" value="ECO:0007669"/>
    <property type="project" value="TreeGrafter"/>
</dbReference>
<dbReference type="GO" id="GO:0003729">
    <property type="term" value="F:mRNA binding"/>
    <property type="evidence" value="ECO:0007669"/>
    <property type="project" value="TreeGrafter"/>
</dbReference>
<dbReference type="CDD" id="cd00392">
    <property type="entry name" value="Ribosomal_L13"/>
    <property type="match status" value="1"/>
</dbReference>
<dbReference type="PROSITE" id="PS00783">
    <property type="entry name" value="RIBOSOMAL_L13"/>
    <property type="match status" value="1"/>
</dbReference>
<dbReference type="InterPro" id="IPR023563">
    <property type="entry name" value="Ribosomal_uL13_CS"/>
</dbReference>
<evidence type="ECO:0000256" key="6">
    <source>
        <dbReference type="RuleBase" id="RU003877"/>
    </source>
</evidence>
<dbReference type="Proteomes" id="UP000809273">
    <property type="component" value="Unassembled WGS sequence"/>
</dbReference>
<sequence length="143" mass="15973">MKTVSAKSGDFTQDWFLVDANEKILGRLASEVASVLRGKKKPIFTPHVDTGDFVVVVNAEKIRLTGNKLKDKKYYSHTGYPGGIKEITAEKLLAKKPEELVIKAVRGMLPKNRLGRKMIKKLKVYAGPEHPHHAQSPKTLNLK</sequence>
<name>A0A9D8KIW7_9DELT</name>
<dbReference type="HAMAP" id="MF_01366">
    <property type="entry name" value="Ribosomal_uL13"/>
    <property type="match status" value="1"/>
</dbReference>
<comment type="function">
    <text evidence="5 7">This protein is one of the early assembly proteins of the 50S ribosomal subunit, although it is not seen to bind rRNA by itself. It is important during the early stages of 50S assembly.</text>
</comment>
<dbReference type="GO" id="GO:0003735">
    <property type="term" value="F:structural constituent of ribosome"/>
    <property type="evidence" value="ECO:0007669"/>
    <property type="project" value="InterPro"/>
</dbReference>
<proteinExistence type="inferred from homology"/>
<dbReference type="FunFam" id="3.90.1180.10:FF:000001">
    <property type="entry name" value="50S ribosomal protein L13"/>
    <property type="match status" value="1"/>
</dbReference>
<comment type="caution">
    <text evidence="8">The sequence shown here is derived from an EMBL/GenBank/DDBJ whole genome shotgun (WGS) entry which is preliminary data.</text>
</comment>
<evidence type="ECO:0000256" key="1">
    <source>
        <dbReference type="ARBA" id="ARBA00006227"/>
    </source>
</evidence>
<reference evidence="8" key="1">
    <citation type="journal article" date="2021" name="Environ. Microbiol.">
        <title>Genomic characterization of three novel Desulfobacterota classes expand the metabolic and phylogenetic diversity of the phylum.</title>
        <authorList>
            <person name="Murphy C.L."/>
            <person name="Biggerstaff J."/>
            <person name="Eichhorn A."/>
            <person name="Ewing E."/>
            <person name="Shahan R."/>
            <person name="Soriano D."/>
            <person name="Stewart S."/>
            <person name="VanMol K."/>
            <person name="Walker R."/>
            <person name="Walters P."/>
            <person name="Elshahed M.S."/>
            <person name="Youssef N.H."/>
        </authorList>
    </citation>
    <scope>NUCLEOTIDE SEQUENCE</scope>
    <source>
        <strain evidence="8">Zod_Metabat.24</strain>
    </source>
</reference>
<comment type="subunit">
    <text evidence="5">Part of the 50S ribosomal subunit.</text>
</comment>
<evidence type="ECO:0000256" key="3">
    <source>
        <dbReference type="ARBA" id="ARBA00023274"/>
    </source>
</evidence>
<dbReference type="Gene3D" id="3.90.1180.10">
    <property type="entry name" value="Ribosomal protein L13"/>
    <property type="match status" value="1"/>
</dbReference>
<dbReference type="GO" id="GO:0022625">
    <property type="term" value="C:cytosolic large ribosomal subunit"/>
    <property type="evidence" value="ECO:0007669"/>
    <property type="project" value="TreeGrafter"/>
</dbReference>
<accession>A0A9D8KIW7</accession>
<evidence type="ECO:0000256" key="2">
    <source>
        <dbReference type="ARBA" id="ARBA00022980"/>
    </source>
</evidence>
<evidence type="ECO:0000256" key="7">
    <source>
        <dbReference type="RuleBase" id="RU003878"/>
    </source>
</evidence>
<comment type="similarity">
    <text evidence="1 5 6">Belongs to the universal ribosomal protein uL13 family.</text>
</comment>
<protein>
    <recommendedName>
        <fullName evidence="4 5">Large ribosomal subunit protein uL13</fullName>
    </recommendedName>
</protein>
<dbReference type="NCBIfam" id="TIGR01066">
    <property type="entry name" value="rplM_bact"/>
    <property type="match status" value="1"/>
</dbReference>
<dbReference type="Pfam" id="PF00572">
    <property type="entry name" value="Ribosomal_L13"/>
    <property type="match status" value="1"/>
</dbReference>
<evidence type="ECO:0000256" key="5">
    <source>
        <dbReference type="HAMAP-Rule" id="MF_01366"/>
    </source>
</evidence>
<dbReference type="InterPro" id="IPR005823">
    <property type="entry name" value="Ribosomal_uL13_bac-type"/>
</dbReference>
<dbReference type="AlphaFoldDB" id="A0A9D8KIW7"/>
<gene>
    <name evidence="5 7 8" type="primary">rplM</name>
    <name evidence="8" type="ORF">JW984_14195</name>
</gene>
<dbReference type="GO" id="GO:0006412">
    <property type="term" value="P:translation"/>
    <property type="evidence" value="ECO:0007669"/>
    <property type="project" value="UniProtKB-UniRule"/>
</dbReference>
<keyword evidence="3 5" id="KW-0687">Ribonucleoprotein</keyword>
<organism evidence="8 9">
    <name type="scientific">Candidatus Zymogenus saltonus</name>
    <dbReference type="NCBI Taxonomy" id="2844893"/>
    <lineage>
        <taxon>Bacteria</taxon>
        <taxon>Deltaproteobacteria</taxon>
        <taxon>Candidatus Zymogenia</taxon>
        <taxon>Candidatus Zymogeniales</taxon>
        <taxon>Candidatus Zymogenaceae</taxon>
        <taxon>Candidatus Zymogenus</taxon>
    </lineage>
</organism>
<dbReference type="InterPro" id="IPR005822">
    <property type="entry name" value="Ribosomal_uL13"/>
</dbReference>
<evidence type="ECO:0000313" key="8">
    <source>
        <dbReference type="EMBL" id="MBN1574346.1"/>
    </source>
</evidence>
<dbReference type="SUPFAM" id="SSF52161">
    <property type="entry name" value="Ribosomal protein L13"/>
    <property type="match status" value="1"/>
</dbReference>
<reference evidence="8" key="2">
    <citation type="submission" date="2021-01" db="EMBL/GenBank/DDBJ databases">
        <authorList>
            <person name="Hahn C.R."/>
            <person name="Youssef N.H."/>
            <person name="Elshahed M."/>
        </authorList>
    </citation>
    <scope>NUCLEOTIDE SEQUENCE</scope>
    <source>
        <strain evidence="8">Zod_Metabat.24</strain>
    </source>
</reference>
<dbReference type="PANTHER" id="PTHR11545:SF2">
    <property type="entry name" value="LARGE RIBOSOMAL SUBUNIT PROTEIN UL13M"/>
    <property type="match status" value="1"/>
</dbReference>